<comment type="function">
    <text evidence="14 19">Bifunctional enzyme that catalyzes the epimerization of the S- and R-forms of NAD(P)HX and the dehydration of the S-form of NAD(P)HX at the expense of ADP, which is converted to AMP. This allows the repair of both epimers of NAD(P)HX, a damaged form of NAD(P)H that is a result of enzymatic or heat-dependent hydration.</text>
</comment>
<evidence type="ECO:0000256" key="2">
    <source>
        <dbReference type="ARBA" id="ARBA00000909"/>
    </source>
</evidence>
<comment type="cofactor">
    <cofactor evidence="17">
        <name>Mg(2+)</name>
        <dbReference type="ChEBI" id="CHEBI:18420"/>
    </cofactor>
</comment>
<comment type="similarity">
    <text evidence="18">Belongs to the NnrE/AIBP family.</text>
</comment>
<evidence type="ECO:0000256" key="6">
    <source>
        <dbReference type="ARBA" id="ARBA00022741"/>
    </source>
</evidence>
<keyword evidence="22" id="KW-0808">Transferase</keyword>
<comment type="subunit">
    <text evidence="17">Homotetramer.</text>
</comment>
<evidence type="ECO:0000256" key="5">
    <source>
        <dbReference type="ARBA" id="ARBA00022723"/>
    </source>
</evidence>
<keyword evidence="5 18" id="KW-0479">Metal-binding</keyword>
<dbReference type="HAMAP" id="MF_01966">
    <property type="entry name" value="NADHX_epimerase"/>
    <property type="match status" value="1"/>
</dbReference>
<dbReference type="InterPro" id="IPR004443">
    <property type="entry name" value="YjeF_N_dom"/>
</dbReference>
<feature type="binding site" evidence="18">
    <location>
        <position position="164"/>
    </location>
    <ligand>
        <name>(6S)-NADPHX</name>
        <dbReference type="ChEBI" id="CHEBI:64076"/>
    </ligand>
</feature>
<dbReference type="NCBIfam" id="TIGR00196">
    <property type="entry name" value="yjeF_cterm"/>
    <property type="match status" value="1"/>
</dbReference>
<dbReference type="KEGG" id="ttu:TERTU_3563"/>
<feature type="binding site" evidence="18">
    <location>
        <position position="167"/>
    </location>
    <ligand>
        <name>K(+)</name>
        <dbReference type="ChEBI" id="CHEBI:29103"/>
    </ligand>
</feature>
<dbReference type="RefSeq" id="WP_015818921.1">
    <property type="nucleotide sequence ID" value="NC_012997.1"/>
</dbReference>
<evidence type="ECO:0000256" key="15">
    <source>
        <dbReference type="ARBA" id="ARBA00048238"/>
    </source>
</evidence>
<evidence type="ECO:0000313" key="23">
    <source>
        <dbReference type="Proteomes" id="UP000009080"/>
    </source>
</evidence>
<dbReference type="Pfam" id="PF01256">
    <property type="entry name" value="Carb_kinase"/>
    <property type="match status" value="1"/>
</dbReference>
<feature type="binding site" evidence="18">
    <location>
        <begin position="64"/>
        <end position="68"/>
    </location>
    <ligand>
        <name>(6S)-NADPHX</name>
        <dbReference type="ChEBI" id="CHEBI:64076"/>
    </ligand>
</feature>
<keyword evidence="23" id="KW-1185">Reference proteome</keyword>
<evidence type="ECO:0000256" key="17">
    <source>
        <dbReference type="HAMAP-Rule" id="MF_01965"/>
    </source>
</evidence>
<reference evidence="22 23" key="1">
    <citation type="journal article" date="2009" name="PLoS ONE">
        <title>The complete genome of Teredinibacter turnerae T7901: an intracellular endosymbiont of marine wood-boring bivalves (shipworms).</title>
        <authorList>
            <person name="Yang J.C."/>
            <person name="Madupu R."/>
            <person name="Durkin A.S."/>
            <person name="Ekborg N.A."/>
            <person name="Pedamallu C.S."/>
            <person name="Hostetler J.B."/>
            <person name="Radune D."/>
            <person name="Toms B.S."/>
            <person name="Henrissat B."/>
            <person name="Coutinho P.M."/>
            <person name="Schwarz S."/>
            <person name="Field L."/>
            <person name="Trindade-Silva A.E."/>
            <person name="Soares C.A.G."/>
            <person name="Elshahawi S."/>
            <person name="Hanora A."/>
            <person name="Schmidt E.W."/>
            <person name="Haygood M.G."/>
            <person name="Posfai J."/>
            <person name="Benner J."/>
            <person name="Madinger C."/>
            <person name="Nove J."/>
            <person name="Anton B."/>
            <person name="Chaudhary K."/>
            <person name="Foster J."/>
            <person name="Holman A."/>
            <person name="Kumar S."/>
            <person name="Lessard P.A."/>
            <person name="Luyten Y.A."/>
            <person name="Slatko B."/>
            <person name="Wood N."/>
            <person name="Wu B."/>
            <person name="Teplitski M."/>
            <person name="Mougous J.D."/>
            <person name="Ward N."/>
            <person name="Eisen J.A."/>
            <person name="Badger J.H."/>
            <person name="Distel D.L."/>
        </authorList>
    </citation>
    <scope>NUCLEOTIDE SEQUENCE [LARGE SCALE GENOMIC DNA]</scope>
    <source>
        <strain evidence="23">ATCC 39867 / T7901</strain>
    </source>
</reference>
<dbReference type="OrthoDB" id="9806925at2"/>
<name>C5BRI2_TERTT</name>
<comment type="catalytic activity">
    <reaction evidence="15 17 19">
        <text>(6S)-NADHX + ADP = AMP + phosphate + NADH + H(+)</text>
        <dbReference type="Rhea" id="RHEA:32223"/>
        <dbReference type="ChEBI" id="CHEBI:15378"/>
        <dbReference type="ChEBI" id="CHEBI:43474"/>
        <dbReference type="ChEBI" id="CHEBI:57945"/>
        <dbReference type="ChEBI" id="CHEBI:64074"/>
        <dbReference type="ChEBI" id="CHEBI:456215"/>
        <dbReference type="ChEBI" id="CHEBI:456216"/>
        <dbReference type="EC" id="4.2.1.136"/>
    </reaction>
</comment>
<comment type="similarity">
    <text evidence="4 19">In the C-terminal section; belongs to the NnrD/CARKD family.</text>
</comment>
<dbReference type="PANTHER" id="PTHR12592:SF0">
    <property type="entry name" value="ATP-DEPENDENT (S)-NAD(P)H-HYDRATE DEHYDRATASE"/>
    <property type="match status" value="1"/>
</dbReference>
<organism evidence="22 23">
    <name type="scientific">Teredinibacter turnerae (strain ATCC 39867 / T7901)</name>
    <dbReference type="NCBI Taxonomy" id="377629"/>
    <lineage>
        <taxon>Bacteria</taxon>
        <taxon>Pseudomonadati</taxon>
        <taxon>Pseudomonadota</taxon>
        <taxon>Gammaproteobacteria</taxon>
        <taxon>Cellvibrionales</taxon>
        <taxon>Cellvibrionaceae</taxon>
        <taxon>Teredinibacter</taxon>
    </lineage>
</organism>
<dbReference type="HOGENOM" id="CLU_024853_4_3_6"/>
<evidence type="ECO:0000259" key="21">
    <source>
        <dbReference type="PROSITE" id="PS51385"/>
    </source>
</evidence>
<evidence type="ECO:0000313" key="22">
    <source>
        <dbReference type="EMBL" id="ACR12809.1"/>
    </source>
</evidence>
<evidence type="ECO:0000256" key="1">
    <source>
        <dbReference type="ARBA" id="ARBA00000013"/>
    </source>
</evidence>
<gene>
    <name evidence="18" type="primary">nnrE</name>
    <name evidence="17" type="synonym">nnrD</name>
    <name evidence="22" type="ordered locus">TERTU_3563</name>
</gene>
<dbReference type="AlphaFoldDB" id="C5BRI2"/>
<sequence length="507" mass="52663">MAKNNLPTSLYTAAQVRQLDNLAIEQGGIPGIQLMKRAGRAAFDYLLARWPECSSLIVFCGGGNNGGDGYVIAALAAQRQLNVVVVAVTEPASLVGDAMRAYQYALQEGVAIKPITELAALEPDASTVFVDALLGTGIHGAVREPFSQVVEYINQQAQPTLAVDVPSGICSDSGRVLGCAVKADATITFIGVKQGLLTGRAPAFVGELIFDDLATVNIESDDYQSARALLKASALRIDGAQMQGRLRQREQDAHKGLFGHVMVIGGDSGFGGAVAMAAEMAARSGAGLTSVATRPEHVGPVLTRLPELMVSGVSSGQSLEPLLARPSVLVVGPGLGRSPWSEQMLQQAAKKDLPMVVDADALNIIAEGRVLPSPWRENWILTPHPGEAARLLDTDIATVQADRFKAARKLQLNFGGVVILKGAGTVIAADDSVYLANVGNPGMATGGMGDVLAGLLGGLLAQGVAPLEAAMIAVCAHGDAADLAVADAGMRGLLATDLIPYIRELLN</sequence>
<evidence type="ECO:0000256" key="14">
    <source>
        <dbReference type="ARBA" id="ARBA00025153"/>
    </source>
</evidence>
<dbReference type="Gene3D" id="3.40.50.10260">
    <property type="entry name" value="YjeF N-terminal domain"/>
    <property type="match status" value="1"/>
</dbReference>
<dbReference type="PROSITE" id="PS51385">
    <property type="entry name" value="YJEF_N"/>
    <property type="match status" value="1"/>
</dbReference>
<keyword evidence="6 17" id="KW-0547">Nucleotide-binding</keyword>
<feature type="binding site" evidence="17">
    <location>
        <position position="384"/>
    </location>
    <ligand>
        <name>(6S)-NADPHX</name>
        <dbReference type="ChEBI" id="CHEBI:64076"/>
    </ligand>
</feature>
<dbReference type="PROSITE" id="PS51383">
    <property type="entry name" value="YJEF_C_3"/>
    <property type="match status" value="1"/>
</dbReference>
<feature type="binding site" evidence="18">
    <location>
        <begin position="135"/>
        <end position="141"/>
    </location>
    <ligand>
        <name>(6S)-NADPHX</name>
        <dbReference type="ChEBI" id="CHEBI:64076"/>
    </ligand>
</feature>
<dbReference type="Proteomes" id="UP000009080">
    <property type="component" value="Chromosome"/>
</dbReference>
<evidence type="ECO:0000256" key="16">
    <source>
        <dbReference type="ARBA" id="ARBA00049209"/>
    </source>
</evidence>
<evidence type="ECO:0000256" key="3">
    <source>
        <dbReference type="ARBA" id="ARBA00006001"/>
    </source>
</evidence>
<dbReference type="CDD" id="cd01171">
    <property type="entry name" value="YXKO-related"/>
    <property type="match status" value="1"/>
</dbReference>
<dbReference type="HAMAP" id="MF_01965">
    <property type="entry name" value="NADHX_dehydratase"/>
    <property type="match status" value="1"/>
</dbReference>
<comment type="cofactor">
    <cofactor evidence="18 19">
        <name>K(+)</name>
        <dbReference type="ChEBI" id="CHEBI:29103"/>
    </cofactor>
    <text evidence="18 19">Binds 1 potassium ion per subunit.</text>
</comment>
<dbReference type="GO" id="GO:0046496">
    <property type="term" value="P:nicotinamide nucleotide metabolic process"/>
    <property type="evidence" value="ECO:0007669"/>
    <property type="project" value="UniProtKB-UniRule"/>
</dbReference>
<dbReference type="eggNOG" id="COG0063">
    <property type="taxonomic scope" value="Bacteria"/>
</dbReference>
<comment type="caution">
    <text evidence="18">Lacks conserved residue(s) required for the propagation of feature annotation.</text>
</comment>
<dbReference type="Gene3D" id="3.40.1190.20">
    <property type="match status" value="1"/>
</dbReference>
<feature type="binding site" evidence="17">
    <location>
        <position position="449"/>
    </location>
    <ligand>
        <name>AMP</name>
        <dbReference type="ChEBI" id="CHEBI:456215"/>
    </ligand>
</feature>
<keyword evidence="12 17" id="KW-0456">Lyase</keyword>
<keyword evidence="8 17" id="KW-0521">NADP</keyword>
<dbReference type="SUPFAM" id="SSF64153">
    <property type="entry name" value="YjeF N-terminal domain-like"/>
    <property type="match status" value="1"/>
</dbReference>
<dbReference type="InterPro" id="IPR030677">
    <property type="entry name" value="Nnr"/>
</dbReference>
<dbReference type="GO" id="GO:0052856">
    <property type="term" value="F:NAD(P)HX epimerase activity"/>
    <property type="evidence" value="ECO:0007669"/>
    <property type="project" value="UniProtKB-UniRule"/>
</dbReference>
<feature type="binding site" evidence="17">
    <location>
        <position position="334"/>
    </location>
    <ligand>
        <name>(6S)-NADPHX</name>
        <dbReference type="ChEBI" id="CHEBI:64076"/>
    </ligand>
</feature>
<dbReference type="InterPro" id="IPR029056">
    <property type="entry name" value="Ribokinase-like"/>
</dbReference>
<feature type="domain" description="YjeF C-terminal" evidence="20">
    <location>
        <begin position="238"/>
        <end position="507"/>
    </location>
</feature>
<keyword evidence="11 18" id="KW-0413">Isomerase</keyword>
<evidence type="ECO:0000256" key="19">
    <source>
        <dbReference type="PIRNR" id="PIRNR017184"/>
    </source>
</evidence>
<comment type="catalytic activity">
    <reaction evidence="16 17 19">
        <text>(6S)-NADPHX + ADP = AMP + phosphate + NADPH + H(+)</text>
        <dbReference type="Rhea" id="RHEA:32235"/>
        <dbReference type="ChEBI" id="CHEBI:15378"/>
        <dbReference type="ChEBI" id="CHEBI:43474"/>
        <dbReference type="ChEBI" id="CHEBI:57783"/>
        <dbReference type="ChEBI" id="CHEBI:64076"/>
        <dbReference type="ChEBI" id="CHEBI:456215"/>
        <dbReference type="ChEBI" id="CHEBI:456216"/>
        <dbReference type="EC" id="4.2.1.136"/>
    </reaction>
</comment>
<keyword evidence="22" id="KW-0418">Kinase</keyword>
<dbReference type="PROSITE" id="PS01050">
    <property type="entry name" value="YJEF_C_2"/>
    <property type="match status" value="1"/>
</dbReference>
<proteinExistence type="inferred from homology"/>
<evidence type="ECO:0000256" key="11">
    <source>
        <dbReference type="ARBA" id="ARBA00023235"/>
    </source>
</evidence>
<keyword evidence="10 17" id="KW-0520">NAD</keyword>
<evidence type="ECO:0000256" key="10">
    <source>
        <dbReference type="ARBA" id="ARBA00023027"/>
    </source>
</evidence>
<dbReference type="Pfam" id="PF03853">
    <property type="entry name" value="YjeF_N"/>
    <property type="match status" value="1"/>
</dbReference>
<dbReference type="InterPro" id="IPR017953">
    <property type="entry name" value="Carbohydrate_kinase_pred_CS"/>
</dbReference>
<dbReference type="GO" id="GO:0110051">
    <property type="term" value="P:metabolite repair"/>
    <property type="evidence" value="ECO:0007669"/>
    <property type="project" value="TreeGrafter"/>
</dbReference>
<feature type="binding site" evidence="17">
    <location>
        <position position="450"/>
    </location>
    <ligand>
        <name>(6S)-NADPHX</name>
        <dbReference type="ChEBI" id="CHEBI:64076"/>
    </ligand>
</feature>
<evidence type="ECO:0000259" key="20">
    <source>
        <dbReference type="PROSITE" id="PS51383"/>
    </source>
</evidence>
<evidence type="ECO:0000256" key="4">
    <source>
        <dbReference type="ARBA" id="ARBA00009524"/>
    </source>
</evidence>
<dbReference type="eggNOG" id="COG0062">
    <property type="taxonomic scope" value="Bacteria"/>
</dbReference>
<dbReference type="EMBL" id="CP001614">
    <property type="protein sequence ID" value="ACR12809.1"/>
    <property type="molecule type" value="Genomic_DNA"/>
</dbReference>
<comment type="catalytic activity">
    <reaction evidence="2 18 19">
        <text>(6R)-NADPHX = (6S)-NADPHX</text>
        <dbReference type="Rhea" id="RHEA:32227"/>
        <dbReference type="ChEBI" id="CHEBI:64076"/>
        <dbReference type="ChEBI" id="CHEBI:64077"/>
        <dbReference type="EC" id="5.1.99.6"/>
    </reaction>
</comment>
<comment type="function">
    <text evidence="17">Catalyzes the dehydration of the S-form of NAD(P)HX at the expense of ADP, which is converted to AMP. Together with NAD(P)HX epimerase, which catalyzes the epimerization of the S- and R-forms, the enzyme allows the repair of both epimers of NAD(P)HX, a damaged form of NAD(P)H that is a result of enzymatic or heat-dependent hydration.</text>
</comment>
<comment type="similarity">
    <text evidence="3 19">In the N-terminal section; belongs to the NnrE/AIBP family.</text>
</comment>
<dbReference type="PIRSF" id="PIRSF017184">
    <property type="entry name" value="Nnr"/>
    <property type="match status" value="1"/>
</dbReference>
<dbReference type="InterPro" id="IPR036652">
    <property type="entry name" value="YjeF_N_dom_sf"/>
</dbReference>
<feature type="binding site" evidence="18">
    <location>
        <position position="131"/>
    </location>
    <ligand>
        <name>K(+)</name>
        <dbReference type="ChEBI" id="CHEBI:29103"/>
    </ligand>
</feature>
<feature type="binding site" evidence="17">
    <location>
        <position position="273"/>
    </location>
    <ligand>
        <name>(6S)-NADPHX</name>
        <dbReference type="ChEBI" id="CHEBI:64076"/>
    </ligand>
</feature>
<dbReference type="GO" id="GO:0046872">
    <property type="term" value="F:metal ion binding"/>
    <property type="evidence" value="ECO:0007669"/>
    <property type="project" value="UniProtKB-UniRule"/>
</dbReference>
<dbReference type="GO" id="GO:0052855">
    <property type="term" value="F:ADP-dependent NAD(P)H-hydrate dehydratase activity"/>
    <property type="evidence" value="ECO:0007669"/>
    <property type="project" value="UniProtKB-UniRule"/>
</dbReference>
<evidence type="ECO:0000256" key="12">
    <source>
        <dbReference type="ARBA" id="ARBA00023239"/>
    </source>
</evidence>
<keyword evidence="9 18" id="KW-0630">Potassium</keyword>
<dbReference type="GO" id="GO:0005524">
    <property type="term" value="F:ATP binding"/>
    <property type="evidence" value="ECO:0007669"/>
    <property type="project" value="UniProtKB-UniRule"/>
</dbReference>
<evidence type="ECO:0000256" key="18">
    <source>
        <dbReference type="HAMAP-Rule" id="MF_01966"/>
    </source>
</evidence>
<dbReference type="EC" id="4.2.1.136" evidence="19"/>
<keyword evidence="7 17" id="KW-0067">ATP-binding</keyword>
<feature type="binding site" evidence="17">
    <location>
        <begin position="421"/>
        <end position="425"/>
    </location>
    <ligand>
        <name>AMP</name>
        <dbReference type="ChEBI" id="CHEBI:456215"/>
    </ligand>
</feature>
<evidence type="ECO:0000256" key="8">
    <source>
        <dbReference type="ARBA" id="ARBA00022857"/>
    </source>
</evidence>
<feature type="domain" description="YjeF N-terminal" evidence="21">
    <location>
        <begin position="16"/>
        <end position="221"/>
    </location>
</feature>
<protein>
    <recommendedName>
        <fullName evidence="19">Bifunctional NAD(P)H-hydrate repair enzyme</fullName>
    </recommendedName>
    <alternativeName>
        <fullName evidence="19">Nicotinamide nucleotide repair protein</fullName>
    </alternativeName>
    <domain>
        <recommendedName>
            <fullName evidence="19">ADP-dependent (S)-NAD(P)H-hydrate dehydratase</fullName>
            <ecNumber evidence="19">4.2.1.136</ecNumber>
        </recommendedName>
        <alternativeName>
            <fullName evidence="19">ADP-dependent NAD(P)HX dehydratase</fullName>
        </alternativeName>
    </domain>
    <domain>
        <recommendedName>
            <fullName evidence="19">NAD(P)H-hydrate epimerase</fullName>
            <ecNumber evidence="19">5.1.99.6</ecNumber>
        </recommendedName>
    </domain>
</protein>
<comment type="function">
    <text evidence="18">Catalyzes the epimerization of the S- and R-forms of NAD(P)HX, a damaged form of NAD(P)H that is a result of enzymatic or heat-dependent hydration. This is a prerequisite for the S-specific NAD(P)H-hydrate dehydratase to allow the repair of both epimers of NAD(P)HX.</text>
</comment>
<dbReference type="NCBIfam" id="TIGR00197">
    <property type="entry name" value="yjeF_nterm"/>
    <property type="match status" value="1"/>
</dbReference>
<dbReference type="PANTHER" id="PTHR12592">
    <property type="entry name" value="ATP-DEPENDENT (S)-NAD(P)H-HYDRATE DEHYDRATASE FAMILY MEMBER"/>
    <property type="match status" value="1"/>
</dbReference>
<comment type="catalytic activity">
    <reaction evidence="1 18 19">
        <text>(6R)-NADHX = (6S)-NADHX</text>
        <dbReference type="Rhea" id="RHEA:32215"/>
        <dbReference type="ChEBI" id="CHEBI:64074"/>
        <dbReference type="ChEBI" id="CHEBI:64075"/>
        <dbReference type="EC" id="5.1.99.6"/>
    </reaction>
</comment>
<evidence type="ECO:0000256" key="13">
    <source>
        <dbReference type="ARBA" id="ARBA00023268"/>
    </source>
</evidence>
<dbReference type="GO" id="GO:0016301">
    <property type="term" value="F:kinase activity"/>
    <property type="evidence" value="ECO:0007669"/>
    <property type="project" value="UniProtKB-KW"/>
</dbReference>
<evidence type="ECO:0000256" key="9">
    <source>
        <dbReference type="ARBA" id="ARBA00022958"/>
    </source>
</evidence>
<dbReference type="EC" id="5.1.99.6" evidence="19"/>
<keyword evidence="13" id="KW-0511">Multifunctional enzyme</keyword>
<feature type="binding site" evidence="18">
    <location>
        <position position="65"/>
    </location>
    <ligand>
        <name>K(+)</name>
        <dbReference type="ChEBI" id="CHEBI:29103"/>
    </ligand>
</feature>
<dbReference type="SUPFAM" id="SSF53613">
    <property type="entry name" value="Ribokinase-like"/>
    <property type="match status" value="1"/>
</dbReference>
<accession>C5BRI2</accession>
<evidence type="ECO:0000256" key="7">
    <source>
        <dbReference type="ARBA" id="ARBA00022840"/>
    </source>
</evidence>
<dbReference type="STRING" id="377629.TERTU_3563"/>
<comment type="similarity">
    <text evidence="17">Belongs to the NnrD/CARKD family.</text>
</comment>
<dbReference type="InterPro" id="IPR000631">
    <property type="entry name" value="CARKD"/>
</dbReference>